<evidence type="ECO:0000313" key="3">
    <source>
        <dbReference type="Proteomes" id="UP000217199"/>
    </source>
</evidence>
<proteinExistence type="predicted"/>
<evidence type="ECO:0000313" key="2">
    <source>
        <dbReference type="EMBL" id="PAV21901.1"/>
    </source>
</evidence>
<reference evidence="2 3" key="1">
    <citation type="journal article" date="2017" name="Mol. Ecol.">
        <title>Comparative and population genomic landscape of Phellinus noxius: A hypervariable fungus causing root rot in trees.</title>
        <authorList>
            <person name="Chung C.L."/>
            <person name="Lee T.J."/>
            <person name="Akiba M."/>
            <person name="Lee H.H."/>
            <person name="Kuo T.H."/>
            <person name="Liu D."/>
            <person name="Ke H.M."/>
            <person name="Yokoi T."/>
            <person name="Roa M.B."/>
            <person name="Lu M.J."/>
            <person name="Chang Y.Y."/>
            <person name="Ann P.J."/>
            <person name="Tsai J.N."/>
            <person name="Chen C.Y."/>
            <person name="Tzean S.S."/>
            <person name="Ota Y."/>
            <person name="Hattori T."/>
            <person name="Sahashi N."/>
            <person name="Liou R.F."/>
            <person name="Kikuchi T."/>
            <person name="Tsai I.J."/>
        </authorList>
    </citation>
    <scope>NUCLEOTIDE SEQUENCE [LARGE SCALE GENOMIC DNA]</scope>
    <source>
        <strain evidence="2 3">FFPRI411160</strain>
    </source>
</reference>
<dbReference type="Proteomes" id="UP000217199">
    <property type="component" value="Unassembled WGS sequence"/>
</dbReference>
<accession>A0A286UQM3</accession>
<dbReference type="InParanoid" id="A0A286UQM3"/>
<evidence type="ECO:0000256" key="1">
    <source>
        <dbReference type="SAM" id="MobiDB-lite"/>
    </source>
</evidence>
<dbReference type="AlphaFoldDB" id="A0A286UQM3"/>
<keyword evidence="3" id="KW-1185">Reference proteome</keyword>
<dbReference type="OrthoDB" id="5415522at2759"/>
<comment type="caution">
    <text evidence="2">The sequence shown here is derived from an EMBL/GenBank/DDBJ whole genome shotgun (WGS) entry which is preliminary data.</text>
</comment>
<dbReference type="EMBL" id="NBII01000002">
    <property type="protein sequence ID" value="PAV21901.1"/>
    <property type="molecule type" value="Genomic_DNA"/>
</dbReference>
<feature type="region of interest" description="Disordered" evidence="1">
    <location>
        <begin position="77"/>
        <end position="96"/>
    </location>
</feature>
<feature type="compositionally biased region" description="Low complexity" evidence="1">
    <location>
        <begin position="55"/>
        <end position="64"/>
    </location>
</feature>
<sequence>MIMGRVIKRHSLSYPTNPTPFKMSGKGYNYKGSGTNSQGNHYCARDYGPSAPNPNSYHYSNTNGSYYYSNPDGSSYYNGGSGGSTYTPPSSGNNSK</sequence>
<protein>
    <submittedName>
        <fullName evidence="2">Uncharacterized protein</fullName>
    </submittedName>
</protein>
<organism evidence="2 3">
    <name type="scientific">Pyrrhoderma noxium</name>
    <dbReference type="NCBI Taxonomy" id="2282107"/>
    <lineage>
        <taxon>Eukaryota</taxon>
        <taxon>Fungi</taxon>
        <taxon>Dikarya</taxon>
        <taxon>Basidiomycota</taxon>
        <taxon>Agaricomycotina</taxon>
        <taxon>Agaricomycetes</taxon>
        <taxon>Hymenochaetales</taxon>
        <taxon>Hymenochaetaceae</taxon>
        <taxon>Pyrrhoderma</taxon>
    </lineage>
</organism>
<feature type="region of interest" description="Disordered" evidence="1">
    <location>
        <begin position="1"/>
        <end position="64"/>
    </location>
</feature>
<name>A0A286UQM3_9AGAM</name>
<gene>
    <name evidence="2" type="ORF">PNOK_0185800</name>
</gene>
<feature type="compositionally biased region" description="Basic residues" evidence="1">
    <location>
        <begin position="1"/>
        <end position="11"/>
    </location>
</feature>
<dbReference type="STRING" id="2282107.A0A286UQM3"/>